<keyword evidence="13" id="KW-0862">Zinc</keyword>
<dbReference type="SUPFAM" id="SSF51366">
    <property type="entry name" value="Ribulose-phoshate binding barrel"/>
    <property type="match status" value="1"/>
</dbReference>
<feature type="binding site" evidence="10 13">
    <location>
        <position position="34"/>
    </location>
    <ligand>
        <name>a divalent metal cation</name>
        <dbReference type="ChEBI" id="CHEBI:60240"/>
    </ligand>
</feature>
<evidence type="ECO:0000256" key="6">
    <source>
        <dbReference type="ARBA" id="ARBA00009541"/>
    </source>
</evidence>
<comment type="catalytic activity">
    <reaction evidence="1 10 11">
        <text>D-ribulose 5-phosphate = D-xylulose 5-phosphate</text>
        <dbReference type="Rhea" id="RHEA:13677"/>
        <dbReference type="ChEBI" id="CHEBI:57737"/>
        <dbReference type="ChEBI" id="CHEBI:58121"/>
        <dbReference type="EC" id="5.1.3.1"/>
    </reaction>
</comment>
<comment type="cofactor">
    <cofactor evidence="3">
        <name>Co(2+)</name>
        <dbReference type="ChEBI" id="CHEBI:48828"/>
    </cofactor>
</comment>
<gene>
    <name evidence="10 15" type="primary">rpe</name>
    <name evidence="15" type="ORF">NITHO_3410012</name>
</gene>
<comment type="cofactor">
    <cofactor evidence="2">
        <name>Mn(2+)</name>
        <dbReference type="ChEBI" id="CHEBI:29035"/>
    </cofactor>
</comment>
<keyword evidence="16" id="KW-1185">Reference proteome</keyword>
<name>I4EID7_9BACT</name>
<feature type="binding site" evidence="10">
    <location>
        <begin position="174"/>
        <end position="176"/>
    </location>
    <ligand>
        <name>substrate</name>
    </ligand>
</feature>
<dbReference type="InterPro" id="IPR013785">
    <property type="entry name" value="Aldolase_TIM"/>
</dbReference>
<evidence type="ECO:0000313" key="15">
    <source>
        <dbReference type="EMBL" id="CCF84449.1"/>
    </source>
</evidence>
<feature type="active site" description="Proton donor" evidence="10 12">
    <location>
        <position position="174"/>
    </location>
</feature>
<dbReference type="PIRSF" id="PIRSF001461">
    <property type="entry name" value="RPE"/>
    <property type="match status" value="1"/>
</dbReference>
<feature type="binding site" evidence="10 14">
    <location>
        <position position="65"/>
    </location>
    <ligand>
        <name>substrate</name>
    </ligand>
</feature>
<keyword evidence="9 10" id="KW-0413">Isomerase</keyword>
<dbReference type="PANTHER" id="PTHR11749">
    <property type="entry name" value="RIBULOSE-5-PHOSPHATE-3-EPIMERASE"/>
    <property type="match status" value="1"/>
</dbReference>
<keyword evidence="8 10" id="KW-0479">Metal-binding</keyword>
<feature type="binding site" evidence="10 14">
    <location>
        <begin position="141"/>
        <end position="144"/>
    </location>
    <ligand>
        <name>substrate</name>
    </ligand>
</feature>
<protein>
    <recommendedName>
        <fullName evidence="7 10">Ribulose-phosphate 3-epimerase</fullName>
        <ecNumber evidence="7 10">5.1.3.1</ecNumber>
    </recommendedName>
</protein>
<reference evidence="15 16" key="1">
    <citation type="journal article" date="2012" name="ISME J.">
        <title>Nitrification expanded: discovery, physiology and genomics of a nitrite-oxidizing bacterium from the phylum Chloroflexi.</title>
        <authorList>
            <person name="Sorokin D.Y."/>
            <person name="Lucker S."/>
            <person name="Vejmelkova D."/>
            <person name="Kostrikina N.A."/>
            <person name="Kleerebezem R."/>
            <person name="Rijpstra W.I."/>
            <person name="Damste J.S."/>
            <person name="Le Paslier D."/>
            <person name="Muyzer G."/>
            <person name="Wagner M."/>
            <person name="van Loosdrecht M.C."/>
            <person name="Daims H."/>
        </authorList>
    </citation>
    <scope>NUCLEOTIDE SEQUENCE [LARGE SCALE GENOMIC DNA]</scope>
    <source>
        <strain evidence="16">none</strain>
    </source>
</reference>
<evidence type="ECO:0000256" key="5">
    <source>
        <dbReference type="ARBA" id="ARBA00001954"/>
    </source>
</evidence>
<dbReference type="Gene3D" id="3.20.20.70">
    <property type="entry name" value="Aldolase class I"/>
    <property type="match status" value="1"/>
</dbReference>
<comment type="pathway">
    <text evidence="10">Carbohydrate degradation.</text>
</comment>
<dbReference type="GO" id="GO:0046872">
    <property type="term" value="F:metal ion binding"/>
    <property type="evidence" value="ECO:0007669"/>
    <property type="project" value="UniProtKB-UniRule"/>
</dbReference>
<dbReference type="RefSeq" id="WP_008478622.1">
    <property type="nucleotide sequence ID" value="NZ_CAGS01000270.1"/>
</dbReference>
<evidence type="ECO:0000256" key="8">
    <source>
        <dbReference type="ARBA" id="ARBA00022723"/>
    </source>
</evidence>
<dbReference type="FunFam" id="3.20.20.70:FF:000004">
    <property type="entry name" value="Ribulose-phosphate 3-epimerase"/>
    <property type="match status" value="1"/>
</dbReference>
<evidence type="ECO:0000256" key="4">
    <source>
        <dbReference type="ARBA" id="ARBA00001947"/>
    </source>
</evidence>
<dbReference type="AlphaFoldDB" id="I4EID7"/>
<dbReference type="InterPro" id="IPR026019">
    <property type="entry name" value="Ribul_P_3_epim"/>
</dbReference>
<dbReference type="Proteomes" id="UP000004221">
    <property type="component" value="Unassembled WGS sequence"/>
</dbReference>
<organism evidence="15 16">
    <name type="scientific">Nitrolancea hollandica Lb</name>
    <dbReference type="NCBI Taxonomy" id="1129897"/>
    <lineage>
        <taxon>Bacteria</taxon>
        <taxon>Pseudomonadati</taxon>
        <taxon>Thermomicrobiota</taxon>
        <taxon>Thermomicrobia</taxon>
        <taxon>Sphaerobacterales</taxon>
        <taxon>Sphaerobacterineae</taxon>
        <taxon>Sphaerobacteraceae</taxon>
        <taxon>Nitrolancea</taxon>
    </lineage>
</organism>
<feature type="binding site" evidence="10 13">
    <location>
        <position position="174"/>
    </location>
    <ligand>
        <name>a divalent metal cation</name>
        <dbReference type="ChEBI" id="CHEBI:60240"/>
    </ligand>
</feature>
<dbReference type="GO" id="GO:0019323">
    <property type="term" value="P:pentose catabolic process"/>
    <property type="evidence" value="ECO:0007669"/>
    <property type="project" value="UniProtKB-UniRule"/>
</dbReference>
<evidence type="ECO:0000256" key="13">
    <source>
        <dbReference type="PIRSR" id="PIRSR001461-2"/>
    </source>
</evidence>
<dbReference type="GO" id="GO:0006098">
    <property type="term" value="P:pentose-phosphate shunt"/>
    <property type="evidence" value="ECO:0007669"/>
    <property type="project" value="UniProtKB-UniRule"/>
</dbReference>
<dbReference type="InterPro" id="IPR011060">
    <property type="entry name" value="RibuloseP-bd_barrel"/>
</dbReference>
<feature type="binding site" evidence="10 14">
    <location>
        <begin position="196"/>
        <end position="197"/>
    </location>
    <ligand>
        <name>substrate</name>
    </ligand>
</feature>
<dbReference type="CDD" id="cd00429">
    <property type="entry name" value="RPE"/>
    <property type="match status" value="1"/>
</dbReference>
<keyword evidence="13" id="KW-0170">Cobalt</keyword>
<evidence type="ECO:0000256" key="9">
    <source>
        <dbReference type="ARBA" id="ARBA00023235"/>
    </source>
</evidence>
<dbReference type="NCBIfam" id="NF004076">
    <property type="entry name" value="PRK05581.1-4"/>
    <property type="match status" value="1"/>
</dbReference>
<comment type="caution">
    <text evidence="15">The sequence shown here is derived from an EMBL/GenBank/DDBJ whole genome shotgun (WGS) entry which is preliminary data.</text>
</comment>
<dbReference type="EC" id="5.1.3.1" evidence="7 10"/>
<dbReference type="EMBL" id="CAGS01000270">
    <property type="protein sequence ID" value="CCF84449.1"/>
    <property type="molecule type" value="Genomic_DNA"/>
</dbReference>
<comment type="cofactor">
    <cofactor evidence="4">
        <name>Zn(2+)</name>
        <dbReference type="ChEBI" id="CHEBI:29105"/>
    </cofactor>
</comment>
<evidence type="ECO:0000256" key="3">
    <source>
        <dbReference type="ARBA" id="ARBA00001941"/>
    </source>
</evidence>
<evidence type="ECO:0000256" key="11">
    <source>
        <dbReference type="PIRNR" id="PIRNR001461"/>
    </source>
</evidence>
<evidence type="ECO:0000256" key="10">
    <source>
        <dbReference type="HAMAP-Rule" id="MF_02227"/>
    </source>
</evidence>
<dbReference type="PROSITE" id="PS01085">
    <property type="entry name" value="RIBUL_P_3_EPIMER_1"/>
    <property type="match status" value="1"/>
</dbReference>
<feature type="binding site" evidence="10 13">
    <location>
        <position position="65"/>
    </location>
    <ligand>
        <name>a divalent metal cation</name>
        <dbReference type="ChEBI" id="CHEBI:60240"/>
    </ligand>
</feature>
<evidence type="ECO:0000256" key="12">
    <source>
        <dbReference type="PIRSR" id="PIRSR001461-1"/>
    </source>
</evidence>
<dbReference type="Pfam" id="PF00834">
    <property type="entry name" value="Ribul_P_3_epim"/>
    <property type="match status" value="1"/>
</dbReference>
<sequence length="223" mass="23640">MVKIAPSILTADFLHLGEQIAAAEQAGVDYIHVDVMDGRFVPNITIGPLITAALRRATSLPLDVHLMIVEPERYIEDFAKAGADIITVHQEVSPHLHRTLQAIRDLGCRAGVSINPATPVHTLDDAIYACDLVLVMTVNPGFGGQSLIPEAVNKISQVRRMVRDRALNVEIEADGGINARTIASVVQAGAETIVAGSAVYRPGTSVADAVAELRAAVAETSPV</sequence>
<comment type="similarity">
    <text evidence="6 10 11">Belongs to the ribulose-phosphate 3-epimerase family.</text>
</comment>
<evidence type="ECO:0000256" key="7">
    <source>
        <dbReference type="ARBA" id="ARBA00013188"/>
    </source>
</evidence>
<proteinExistence type="inferred from homology"/>
<feature type="binding site" evidence="14">
    <location>
        <position position="176"/>
    </location>
    <ligand>
        <name>substrate</name>
    </ligand>
</feature>
<evidence type="ECO:0000256" key="1">
    <source>
        <dbReference type="ARBA" id="ARBA00001782"/>
    </source>
</evidence>
<accession>I4EID7</accession>
<feature type="binding site" evidence="10 13">
    <location>
        <position position="32"/>
    </location>
    <ligand>
        <name>a divalent metal cation</name>
        <dbReference type="ChEBI" id="CHEBI:60240"/>
    </ligand>
</feature>
<evidence type="ECO:0000256" key="14">
    <source>
        <dbReference type="PIRSR" id="PIRSR001461-3"/>
    </source>
</evidence>
<feature type="active site" description="Proton acceptor" evidence="10 12">
    <location>
        <position position="34"/>
    </location>
</feature>
<dbReference type="GO" id="GO:0004750">
    <property type="term" value="F:D-ribulose-phosphate 3-epimerase activity"/>
    <property type="evidence" value="ECO:0007669"/>
    <property type="project" value="UniProtKB-UniRule"/>
</dbReference>
<dbReference type="InterPro" id="IPR000056">
    <property type="entry name" value="Ribul_P_3_epim-like"/>
</dbReference>
<dbReference type="GO" id="GO:0005737">
    <property type="term" value="C:cytoplasm"/>
    <property type="evidence" value="ECO:0007669"/>
    <property type="project" value="UniProtKB-ARBA"/>
</dbReference>
<dbReference type="OrthoDB" id="1645589at2"/>
<comment type="function">
    <text evidence="10">Catalyzes the reversible epimerization of D-ribulose 5-phosphate to D-xylulose 5-phosphate.</text>
</comment>
<dbReference type="HAMAP" id="MF_02227">
    <property type="entry name" value="RPE"/>
    <property type="match status" value="1"/>
</dbReference>
<comment type="cofactor">
    <cofactor evidence="10 13">
        <name>a divalent metal cation</name>
        <dbReference type="ChEBI" id="CHEBI:60240"/>
    </cofactor>
    <text evidence="10 13">Binds 1 divalent metal cation per subunit.</text>
</comment>
<keyword evidence="10 11" id="KW-0119">Carbohydrate metabolism</keyword>
<comment type="cofactor">
    <cofactor evidence="5">
        <name>Fe(2+)</name>
        <dbReference type="ChEBI" id="CHEBI:29033"/>
    </cofactor>
</comment>
<evidence type="ECO:0000313" key="16">
    <source>
        <dbReference type="Proteomes" id="UP000004221"/>
    </source>
</evidence>
<evidence type="ECO:0000256" key="2">
    <source>
        <dbReference type="ARBA" id="ARBA00001936"/>
    </source>
</evidence>
<dbReference type="NCBIfam" id="TIGR01163">
    <property type="entry name" value="rpe"/>
    <property type="match status" value="1"/>
</dbReference>
<keyword evidence="13" id="KW-0464">Manganese</keyword>
<feature type="binding site" evidence="10 14">
    <location>
        <position position="7"/>
    </location>
    <ligand>
        <name>substrate</name>
    </ligand>
</feature>